<evidence type="ECO:0000256" key="7">
    <source>
        <dbReference type="SAM" id="Phobius"/>
    </source>
</evidence>
<feature type="compositionally biased region" description="Basic and acidic residues" evidence="6">
    <location>
        <begin position="499"/>
        <end position="510"/>
    </location>
</feature>
<gene>
    <name evidence="9" type="ORF">I4I82_33025</name>
</gene>
<dbReference type="Proteomes" id="UP000694300">
    <property type="component" value="Unassembled WGS sequence"/>
</dbReference>
<dbReference type="RefSeq" id="WP_218590546.1">
    <property type="nucleotide sequence ID" value="NZ_JADQDE010000015.1"/>
</dbReference>
<dbReference type="EMBL" id="JADQDF010000002">
    <property type="protein sequence ID" value="MBW0132471.1"/>
    <property type="molecule type" value="Genomic_DNA"/>
</dbReference>
<proteinExistence type="predicted"/>
<evidence type="ECO:0000256" key="6">
    <source>
        <dbReference type="SAM" id="MobiDB-lite"/>
    </source>
</evidence>
<protein>
    <submittedName>
        <fullName evidence="9">TraM recognition domain-containing protein</fullName>
    </submittedName>
</protein>
<name>A0ABS6UJP1_9PSEU</name>
<sequence>MAVRRTNSEVRATHRTLIAAGVLLAGAGAALDFVPVLADLVPFGAAAQMGYTLALLLVGGALVHRWWYFHPTREFRRELGGPDGWLDRHDLARSAGDEGVRAVAPPGAGSAKGPVTDFGWRVGVLESGPLRVRREWRPRSWSPREWRPAKRPVYSPWARGFGVVGPQGSGKTQFLVNVILDSPGAAVIPSTKPELVMLTRELRERVGPTAVFNPSLLGTIGSDFRWDPISGCADQGVADRRAWALVRGSGGASGVDRADFWAGKAQEILRCYLLAAALGRLDMEQVMQWANNPDDQEPVAILERAGHAVPHGWLPTLLTHLRASTNTRTGYFATVTSCVGFMDSPTVAEACRPGPGGAFNVESFLRWRGTLYLVGGAGDKRLAPLLTALTEYVFDEAQRIAAHLPGGRLSPTLNFVLDEVANTTPVPLDRWAADSRGWGITVGAVVQSLAQFSTTWGRDRAEVIWENLPTKIVLPGVTKQDDLRALSYLAGERWVQRTTRGESENADGRASHSTSRTPTLEPVMAGHTISSMPRWHAYVLGLGRRPAVVSYEPGYVRVAREQAALAPGKGSAPDPRVGQVVQLPTTRKQAG</sequence>
<evidence type="ECO:0000256" key="3">
    <source>
        <dbReference type="ARBA" id="ARBA00022692"/>
    </source>
</evidence>
<keyword evidence="4 7" id="KW-1133">Transmembrane helix</keyword>
<keyword evidence="2" id="KW-1003">Cell membrane</keyword>
<dbReference type="CDD" id="cd01127">
    <property type="entry name" value="TrwB_TraG_TraD_VirD4"/>
    <property type="match status" value="1"/>
</dbReference>
<evidence type="ECO:0000313" key="9">
    <source>
        <dbReference type="EMBL" id="MBW0132471.1"/>
    </source>
</evidence>
<evidence type="ECO:0000259" key="8">
    <source>
        <dbReference type="Pfam" id="PF12696"/>
    </source>
</evidence>
<dbReference type="Pfam" id="PF12696">
    <property type="entry name" value="TraG-D_C"/>
    <property type="match status" value="1"/>
</dbReference>
<feature type="region of interest" description="Disordered" evidence="6">
    <location>
        <begin position="497"/>
        <end position="520"/>
    </location>
</feature>
<feature type="domain" description="TraD/TraG TraM recognition site" evidence="8">
    <location>
        <begin position="413"/>
        <end position="534"/>
    </location>
</feature>
<feature type="transmembrane region" description="Helical" evidence="7">
    <location>
        <begin position="48"/>
        <end position="68"/>
    </location>
</feature>
<evidence type="ECO:0000256" key="4">
    <source>
        <dbReference type="ARBA" id="ARBA00022989"/>
    </source>
</evidence>
<evidence type="ECO:0000256" key="1">
    <source>
        <dbReference type="ARBA" id="ARBA00004651"/>
    </source>
</evidence>
<keyword evidence="10" id="KW-1185">Reference proteome</keyword>
<keyword evidence="5 7" id="KW-0472">Membrane</keyword>
<feature type="region of interest" description="Disordered" evidence="6">
    <location>
        <begin position="565"/>
        <end position="591"/>
    </location>
</feature>
<dbReference type="PANTHER" id="PTHR37937">
    <property type="entry name" value="CONJUGATIVE TRANSFER: DNA TRANSPORT"/>
    <property type="match status" value="1"/>
</dbReference>
<dbReference type="InterPro" id="IPR051539">
    <property type="entry name" value="T4SS-coupling_protein"/>
</dbReference>
<comment type="subcellular location">
    <subcellularLocation>
        <location evidence="1">Cell membrane</location>
        <topology evidence="1">Multi-pass membrane protein</topology>
    </subcellularLocation>
</comment>
<organism evidence="9 10">
    <name type="scientific">Pseudonocardia oceani</name>
    <dbReference type="NCBI Taxonomy" id="2792013"/>
    <lineage>
        <taxon>Bacteria</taxon>
        <taxon>Bacillati</taxon>
        <taxon>Actinomycetota</taxon>
        <taxon>Actinomycetes</taxon>
        <taxon>Pseudonocardiales</taxon>
        <taxon>Pseudonocardiaceae</taxon>
        <taxon>Pseudonocardia</taxon>
    </lineage>
</organism>
<dbReference type="InterPro" id="IPR032689">
    <property type="entry name" value="TraG-D_C"/>
</dbReference>
<evidence type="ECO:0000256" key="5">
    <source>
        <dbReference type="ARBA" id="ARBA00023136"/>
    </source>
</evidence>
<keyword evidence="3 7" id="KW-0812">Transmembrane</keyword>
<reference evidence="9 10" key="1">
    <citation type="submission" date="2020-11" db="EMBL/GenBank/DDBJ databases">
        <title>Pseudonocardia abyssalis sp. nov. and Pseudonocardia oceani sp. nov., description and phylogenomic analysis of two novel actinomycetes isolated from the deep Southern Ocean.</title>
        <authorList>
            <person name="Parra J."/>
        </authorList>
    </citation>
    <scope>NUCLEOTIDE SEQUENCE [LARGE SCALE GENOMIC DNA]</scope>
    <source>
        <strain evidence="10">KRD185</strain>
    </source>
</reference>
<accession>A0ABS6UJP1</accession>
<dbReference type="PANTHER" id="PTHR37937:SF1">
    <property type="entry name" value="CONJUGATIVE TRANSFER: DNA TRANSPORT"/>
    <property type="match status" value="1"/>
</dbReference>
<evidence type="ECO:0000256" key="2">
    <source>
        <dbReference type="ARBA" id="ARBA00022475"/>
    </source>
</evidence>
<feature type="compositionally biased region" description="Polar residues" evidence="6">
    <location>
        <begin position="582"/>
        <end position="591"/>
    </location>
</feature>
<comment type="caution">
    <text evidence="9">The sequence shown here is derived from an EMBL/GenBank/DDBJ whole genome shotgun (WGS) entry which is preliminary data.</text>
</comment>
<evidence type="ECO:0000313" key="10">
    <source>
        <dbReference type="Proteomes" id="UP000694300"/>
    </source>
</evidence>